<dbReference type="eggNOG" id="KOG0158">
    <property type="taxonomic scope" value="Eukaryota"/>
</dbReference>
<evidence type="ECO:0000256" key="4">
    <source>
        <dbReference type="ARBA" id="ARBA00023004"/>
    </source>
</evidence>
<dbReference type="Pfam" id="PF00067">
    <property type="entry name" value="p450"/>
    <property type="match status" value="1"/>
</dbReference>
<dbReference type="GO" id="GO:0016705">
    <property type="term" value="F:oxidoreductase activity, acting on paired donors, with incorporation or reduction of molecular oxygen"/>
    <property type="evidence" value="ECO:0007669"/>
    <property type="project" value="InterPro"/>
</dbReference>
<dbReference type="InParanoid" id="K2RUE4"/>
<dbReference type="PANTHER" id="PTHR24305">
    <property type="entry name" value="CYTOCHROME P450"/>
    <property type="match status" value="1"/>
</dbReference>
<dbReference type="SUPFAM" id="SSF48264">
    <property type="entry name" value="Cytochrome P450"/>
    <property type="match status" value="1"/>
</dbReference>
<dbReference type="PANTHER" id="PTHR24305:SF231">
    <property type="entry name" value="P450, PUTATIVE (EUROFUNG)-RELATED"/>
    <property type="match status" value="1"/>
</dbReference>
<keyword evidence="4 5" id="KW-0408">Iron</keyword>
<evidence type="ECO:0000313" key="6">
    <source>
        <dbReference type="EMBL" id="EKG16352.1"/>
    </source>
</evidence>
<dbReference type="Proteomes" id="UP000007129">
    <property type="component" value="Unassembled WGS sequence"/>
</dbReference>
<dbReference type="EMBL" id="AHHD01000275">
    <property type="protein sequence ID" value="EKG16352.1"/>
    <property type="molecule type" value="Genomic_DNA"/>
</dbReference>
<feature type="binding site" description="axial binding residue" evidence="5">
    <location>
        <position position="453"/>
    </location>
    <ligand>
        <name>heme</name>
        <dbReference type="ChEBI" id="CHEBI:30413"/>
    </ligand>
    <ligandPart>
        <name>Fe</name>
        <dbReference type="ChEBI" id="CHEBI:18248"/>
    </ligandPart>
</feature>
<dbReference type="InterPro" id="IPR050121">
    <property type="entry name" value="Cytochrome_P450_monoxygenase"/>
</dbReference>
<comment type="caution">
    <text evidence="6">The sequence shown here is derived from an EMBL/GenBank/DDBJ whole genome shotgun (WGS) entry which is preliminary data.</text>
</comment>
<keyword evidence="5" id="KW-0349">Heme</keyword>
<proteinExistence type="inferred from homology"/>
<protein>
    <submittedName>
        <fullName evidence="6">Cytochrome P450</fullName>
    </submittedName>
</protein>
<gene>
    <name evidence="6" type="ORF">MPH_06433</name>
</gene>
<evidence type="ECO:0000313" key="7">
    <source>
        <dbReference type="Proteomes" id="UP000007129"/>
    </source>
</evidence>
<comment type="cofactor">
    <cofactor evidence="1 5">
        <name>heme</name>
        <dbReference type="ChEBI" id="CHEBI:30413"/>
    </cofactor>
</comment>
<comment type="similarity">
    <text evidence="2">Belongs to the cytochrome P450 family.</text>
</comment>
<reference evidence="6 7" key="1">
    <citation type="journal article" date="2012" name="BMC Genomics">
        <title>Tools to kill: Genome of one of the most destructive plant pathogenic fungi Macrophomina phaseolina.</title>
        <authorList>
            <person name="Islam M.S."/>
            <person name="Haque M.S."/>
            <person name="Islam M.M."/>
            <person name="Emdad E.M."/>
            <person name="Halim A."/>
            <person name="Hossen Q.M.M."/>
            <person name="Hossain M.Z."/>
            <person name="Ahmed B."/>
            <person name="Rahim S."/>
            <person name="Rahman M.S."/>
            <person name="Alam M.M."/>
            <person name="Hou S."/>
            <person name="Wan X."/>
            <person name="Saito J.A."/>
            <person name="Alam M."/>
        </authorList>
    </citation>
    <scope>NUCLEOTIDE SEQUENCE [LARGE SCALE GENOMIC DNA]</scope>
    <source>
        <strain evidence="6 7">MS6</strain>
    </source>
</reference>
<sequence length="512" mass="56192">MLGLSPLAAALAVTAAVLLRFVCLVVYRLYFSPLAAFPGPRLAAATYLVEMYHELLDGEGGQFPFVYRQWHEKYGPIVRINPDELHIQDSAWHETMYSASRPVRKPEKLATRFGNPLSAFAATDHATHRLRRAALNPFFSRRKVAEHEGQIQRTMDRMLARLEREFAGAGRVVSLNKMWGSLTSDTIMAFAFERQTNLVDGPDFESPLNEAMADLLEPVHWVTLVPALGRLLQALPDALAVWLQPAMASVVRFNREMAAQVAAVLAAKARGDQQGGGGGGLFAALLESGLPAAELTATRLQHEAVSIVGAGVESTMRALTVGCFHVLDQPAVRAALVAELRAAIPDASRMPGWDALAQLPYLAAVVNEALRLSYGTSQRMPRAYPDGPLAFGAWTIPPGTLLSMDNYAVSHDEAVFPDSFRFDPARWLGDCRAADGRQLSRYLVSFGKGTRSCTGMQLAYAEMYIALASFFRSPLALRARLFDTDRSDVELARDRFAPRSRKASKGVRVVFD</sequence>
<dbReference type="InterPro" id="IPR002403">
    <property type="entry name" value="Cyt_P450_E_grp-IV"/>
</dbReference>
<dbReference type="PRINTS" id="PR00385">
    <property type="entry name" value="P450"/>
</dbReference>
<dbReference type="GO" id="GO:0005506">
    <property type="term" value="F:iron ion binding"/>
    <property type="evidence" value="ECO:0007669"/>
    <property type="project" value="InterPro"/>
</dbReference>
<dbReference type="STRING" id="1126212.K2RUE4"/>
<dbReference type="OrthoDB" id="3945418at2759"/>
<dbReference type="VEuPathDB" id="FungiDB:MPH_06433"/>
<dbReference type="GO" id="GO:0020037">
    <property type="term" value="F:heme binding"/>
    <property type="evidence" value="ECO:0007669"/>
    <property type="project" value="InterPro"/>
</dbReference>
<accession>K2RUE4</accession>
<dbReference type="CDD" id="cd11062">
    <property type="entry name" value="CYP58-like"/>
    <property type="match status" value="1"/>
</dbReference>
<name>K2RUE4_MACPH</name>
<evidence type="ECO:0000256" key="1">
    <source>
        <dbReference type="ARBA" id="ARBA00001971"/>
    </source>
</evidence>
<dbReference type="InterPro" id="IPR036396">
    <property type="entry name" value="Cyt_P450_sf"/>
</dbReference>
<dbReference type="InterPro" id="IPR001128">
    <property type="entry name" value="Cyt_P450"/>
</dbReference>
<dbReference type="AlphaFoldDB" id="K2RUE4"/>
<dbReference type="PRINTS" id="PR00465">
    <property type="entry name" value="EP450IV"/>
</dbReference>
<evidence type="ECO:0000256" key="2">
    <source>
        <dbReference type="ARBA" id="ARBA00010617"/>
    </source>
</evidence>
<dbReference type="HOGENOM" id="CLU_001570_14_4_1"/>
<dbReference type="GO" id="GO:0004497">
    <property type="term" value="F:monooxygenase activity"/>
    <property type="evidence" value="ECO:0007669"/>
    <property type="project" value="InterPro"/>
</dbReference>
<organism evidence="6 7">
    <name type="scientific">Macrophomina phaseolina (strain MS6)</name>
    <name type="common">Charcoal rot fungus</name>
    <dbReference type="NCBI Taxonomy" id="1126212"/>
    <lineage>
        <taxon>Eukaryota</taxon>
        <taxon>Fungi</taxon>
        <taxon>Dikarya</taxon>
        <taxon>Ascomycota</taxon>
        <taxon>Pezizomycotina</taxon>
        <taxon>Dothideomycetes</taxon>
        <taxon>Dothideomycetes incertae sedis</taxon>
        <taxon>Botryosphaeriales</taxon>
        <taxon>Botryosphaeriaceae</taxon>
        <taxon>Macrophomina</taxon>
    </lineage>
</organism>
<keyword evidence="3 5" id="KW-0479">Metal-binding</keyword>
<dbReference type="Gene3D" id="1.10.630.10">
    <property type="entry name" value="Cytochrome P450"/>
    <property type="match status" value="1"/>
</dbReference>
<evidence type="ECO:0000256" key="3">
    <source>
        <dbReference type="ARBA" id="ARBA00022723"/>
    </source>
</evidence>
<evidence type="ECO:0000256" key="5">
    <source>
        <dbReference type="PIRSR" id="PIRSR602403-1"/>
    </source>
</evidence>